<dbReference type="Gene3D" id="3.10.20.30">
    <property type="match status" value="1"/>
</dbReference>
<reference evidence="6 7" key="1">
    <citation type="submission" date="2020-08" db="EMBL/GenBank/DDBJ databases">
        <title>The Agave Microbiome: Exploring the role of microbial communities in plant adaptations to desert environments.</title>
        <authorList>
            <person name="Partida-Martinez L.P."/>
        </authorList>
    </citation>
    <scope>NUCLEOTIDE SEQUENCE [LARGE SCALE GENOMIC DNA]</scope>
    <source>
        <strain evidence="6 7">AT3.2</strain>
    </source>
</reference>
<dbReference type="Pfam" id="PF00970">
    <property type="entry name" value="FAD_binding_6"/>
    <property type="match status" value="1"/>
</dbReference>
<dbReference type="CDD" id="cd06189">
    <property type="entry name" value="flavin_oxioreductase"/>
    <property type="match status" value="1"/>
</dbReference>
<name>A0A7W9U7K0_9BURK</name>
<comment type="cofactor">
    <cofactor evidence="1">
        <name>FAD</name>
        <dbReference type="ChEBI" id="CHEBI:57692"/>
    </cofactor>
</comment>
<dbReference type="EMBL" id="JACHBX010000001">
    <property type="protein sequence ID" value="MBB6132119.1"/>
    <property type="molecule type" value="Genomic_DNA"/>
</dbReference>
<evidence type="ECO:0000313" key="6">
    <source>
        <dbReference type="EMBL" id="MBB6132119.1"/>
    </source>
</evidence>
<dbReference type="Pfam" id="PF00175">
    <property type="entry name" value="NAD_binding_1"/>
    <property type="match status" value="1"/>
</dbReference>
<dbReference type="GO" id="GO:0051537">
    <property type="term" value="F:2 iron, 2 sulfur cluster binding"/>
    <property type="evidence" value="ECO:0007669"/>
    <property type="project" value="UniProtKB-KW"/>
</dbReference>
<dbReference type="PROSITE" id="PS51085">
    <property type="entry name" value="2FE2S_FER_2"/>
    <property type="match status" value="1"/>
</dbReference>
<dbReference type="InterPro" id="IPR050415">
    <property type="entry name" value="MRET"/>
</dbReference>
<keyword evidence="2" id="KW-0411">Iron-sulfur</keyword>
<evidence type="ECO:0000256" key="2">
    <source>
        <dbReference type="ARBA" id="ARBA00022714"/>
    </source>
</evidence>
<feature type="domain" description="FAD-binding FR-type" evidence="5">
    <location>
        <begin position="124"/>
        <end position="224"/>
    </location>
</feature>
<dbReference type="InterPro" id="IPR001433">
    <property type="entry name" value="OxRdtase_FAD/NAD-bd"/>
</dbReference>
<dbReference type="InterPro" id="IPR039261">
    <property type="entry name" value="FNR_nucleotide-bd"/>
</dbReference>
<dbReference type="PANTHER" id="PTHR47354:SF5">
    <property type="entry name" value="PROTEIN RFBI"/>
    <property type="match status" value="1"/>
</dbReference>
<feature type="domain" description="2Fe-2S ferredoxin-type" evidence="4">
    <location>
        <begin position="27"/>
        <end position="117"/>
    </location>
</feature>
<dbReference type="PROSITE" id="PS51384">
    <property type="entry name" value="FAD_FR"/>
    <property type="match status" value="1"/>
</dbReference>
<dbReference type="InterPro" id="IPR001041">
    <property type="entry name" value="2Fe-2S_ferredoxin-type"/>
</dbReference>
<keyword evidence="2" id="KW-0408">Iron</keyword>
<dbReference type="Gene3D" id="2.40.30.10">
    <property type="entry name" value="Translation factors"/>
    <property type="match status" value="1"/>
</dbReference>
<dbReference type="PANTHER" id="PTHR47354">
    <property type="entry name" value="NADH OXIDOREDUCTASE HCR"/>
    <property type="match status" value="1"/>
</dbReference>
<dbReference type="InterPro" id="IPR001709">
    <property type="entry name" value="Flavoprot_Pyr_Nucl_cyt_Rdtase"/>
</dbReference>
<accession>A0A7W9U7K0</accession>
<keyword evidence="2" id="KW-0001">2Fe-2S</keyword>
<dbReference type="Gene3D" id="3.40.50.80">
    <property type="entry name" value="Nucleotide-binding domain of ferredoxin-NADP reductase (FNR) module"/>
    <property type="match status" value="1"/>
</dbReference>
<protein>
    <submittedName>
        <fullName evidence="6">CDP-4-dehydro-6-deoxyglucose reductase</fullName>
        <ecNumber evidence="6">1.17.1.1</ecNumber>
    </submittedName>
</protein>
<keyword evidence="7" id="KW-1185">Reference proteome</keyword>
<dbReference type="InterPro" id="IPR012675">
    <property type="entry name" value="Beta-grasp_dom_sf"/>
</dbReference>
<comment type="cofactor">
    <cofactor evidence="3">
        <name>[2Fe-2S] cluster</name>
        <dbReference type="ChEBI" id="CHEBI:190135"/>
    </cofactor>
</comment>
<evidence type="ECO:0000256" key="3">
    <source>
        <dbReference type="ARBA" id="ARBA00034078"/>
    </source>
</evidence>
<dbReference type="InterPro" id="IPR017938">
    <property type="entry name" value="Riboflavin_synthase-like_b-brl"/>
</dbReference>
<dbReference type="SUPFAM" id="SSF54292">
    <property type="entry name" value="2Fe-2S ferredoxin-like"/>
    <property type="match status" value="1"/>
</dbReference>
<dbReference type="InterPro" id="IPR017927">
    <property type="entry name" value="FAD-bd_FR_type"/>
</dbReference>
<keyword evidence="6" id="KW-0560">Oxidoreductase</keyword>
<gene>
    <name evidence="6" type="ORF">HD842_000230</name>
</gene>
<dbReference type="Pfam" id="PF00111">
    <property type="entry name" value="Fer2"/>
    <property type="match status" value="1"/>
</dbReference>
<keyword evidence="2" id="KW-0479">Metal-binding</keyword>
<evidence type="ECO:0000259" key="4">
    <source>
        <dbReference type="PROSITE" id="PS51085"/>
    </source>
</evidence>
<sequence>MAASRRTPAHLTNHPRSRPNFSIRMTFQITVQPSGSQFGCEADETVLAAAIRAGVGLPYGCKNGACGSCKGKVLDGAIEHKPYQQRALSDIEKTAGMALFCCAMPSADLVIEAREVGGSSDYPLRKMPTRVAGIRKAAPDVAIVNLQLPANELLAYRAGQYIEFLLKDGKRRAYSIANAPSFEGPLELHIRHLPGGLFTDHVFGAMKERDILRFEGPLGTFFLREDSDKPIVLLASGTGFAPVKALVEHLMHLKSTRKVTLYWGGRRPQDLYMDELCRAWETTLPDFTYVPVISDALPEDAWTGRTGYVHAAVVQDIIDLSGHQVYACGAPLMVDSARRDYVALCGLPEDEFFADAFTTAADLASQ</sequence>
<dbReference type="SUPFAM" id="SSF63380">
    <property type="entry name" value="Riboflavin synthase domain-like"/>
    <property type="match status" value="1"/>
</dbReference>
<dbReference type="CDD" id="cd00207">
    <property type="entry name" value="fer2"/>
    <property type="match status" value="1"/>
</dbReference>
<dbReference type="PROSITE" id="PS00197">
    <property type="entry name" value="2FE2S_FER_1"/>
    <property type="match status" value="1"/>
</dbReference>
<dbReference type="EC" id="1.17.1.1" evidence="6"/>
<evidence type="ECO:0000259" key="5">
    <source>
        <dbReference type="PROSITE" id="PS51384"/>
    </source>
</evidence>
<evidence type="ECO:0000256" key="1">
    <source>
        <dbReference type="ARBA" id="ARBA00001974"/>
    </source>
</evidence>
<proteinExistence type="predicted"/>
<dbReference type="InterPro" id="IPR036010">
    <property type="entry name" value="2Fe-2S_ferredoxin-like_sf"/>
</dbReference>
<organism evidence="6 7">
    <name type="scientific">Massilia aurea</name>
    <dbReference type="NCBI Taxonomy" id="373040"/>
    <lineage>
        <taxon>Bacteria</taxon>
        <taxon>Pseudomonadati</taxon>
        <taxon>Pseudomonadota</taxon>
        <taxon>Betaproteobacteria</taxon>
        <taxon>Burkholderiales</taxon>
        <taxon>Oxalobacteraceae</taxon>
        <taxon>Telluria group</taxon>
        <taxon>Massilia</taxon>
    </lineage>
</organism>
<dbReference type="GO" id="GO:0047099">
    <property type="term" value="F:CDP-4-dehydro-6-deoxyglucose reductase activity"/>
    <property type="evidence" value="ECO:0007669"/>
    <property type="project" value="UniProtKB-EC"/>
</dbReference>
<evidence type="ECO:0000313" key="7">
    <source>
        <dbReference type="Proteomes" id="UP000540787"/>
    </source>
</evidence>
<comment type="caution">
    <text evidence="6">The sequence shown here is derived from an EMBL/GenBank/DDBJ whole genome shotgun (WGS) entry which is preliminary data.</text>
</comment>
<dbReference type="PRINTS" id="PR00410">
    <property type="entry name" value="PHEHYDRXLASE"/>
</dbReference>
<dbReference type="InterPro" id="IPR008333">
    <property type="entry name" value="Cbr1-like_FAD-bd_dom"/>
</dbReference>
<dbReference type="SUPFAM" id="SSF52343">
    <property type="entry name" value="Ferredoxin reductase-like, C-terminal NADP-linked domain"/>
    <property type="match status" value="1"/>
</dbReference>
<dbReference type="InterPro" id="IPR006058">
    <property type="entry name" value="2Fe2S_fd_BS"/>
</dbReference>
<dbReference type="Proteomes" id="UP000540787">
    <property type="component" value="Unassembled WGS sequence"/>
</dbReference>
<dbReference type="AlphaFoldDB" id="A0A7W9U7K0"/>
<dbReference type="PRINTS" id="PR00371">
    <property type="entry name" value="FPNCR"/>
</dbReference>